<dbReference type="PANTHER" id="PTHR13261:SF0">
    <property type="entry name" value="BRCA2 AND CDKN1A-INTERACTING PROTEIN"/>
    <property type="match status" value="1"/>
</dbReference>
<dbReference type="GO" id="GO:0006611">
    <property type="term" value="P:protein export from nucleus"/>
    <property type="evidence" value="ECO:0007669"/>
    <property type="project" value="EnsemblFungi"/>
</dbReference>
<dbReference type="AlphaFoldDB" id="A0A1E4U0J4"/>
<dbReference type="EMBL" id="KV454011">
    <property type="protein sequence ID" value="ODV97507.1"/>
    <property type="molecule type" value="Genomic_DNA"/>
</dbReference>
<dbReference type="InterPro" id="IPR025602">
    <property type="entry name" value="BCP1_family"/>
</dbReference>
<dbReference type="PANTHER" id="PTHR13261">
    <property type="entry name" value="BRCA2 AND CDKN1A INTERACTING PROTEIN"/>
    <property type="match status" value="1"/>
</dbReference>
<dbReference type="GO" id="GO:0000055">
    <property type="term" value="P:ribosomal large subunit export from nucleus"/>
    <property type="evidence" value="ECO:0007669"/>
    <property type="project" value="EnsemblFungi"/>
</dbReference>
<dbReference type="GO" id="GO:0044183">
    <property type="term" value="F:protein folding chaperone"/>
    <property type="evidence" value="ECO:0007669"/>
    <property type="project" value="EnsemblFungi"/>
</dbReference>
<dbReference type="GO" id="GO:0005634">
    <property type="term" value="C:nucleus"/>
    <property type="evidence" value="ECO:0007669"/>
    <property type="project" value="TreeGrafter"/>
</dbReference>
<feature type="non-terminal residue" evidence="4">
    <location>
        <position position="272"/>
    </location>
</feature>
<keyword evidence="5" id="KW-1185">Reference proteome</keyword>
<comment type="similarity">
    <text evidence="1">Belongs to the BCP1 family.</text>
</comment>
<evidence type="ECO:0000313" key="5">
    <source>
        <dbReference type="Proteomes" id="UP000094236"/>
    </source>
</evidence>
<feature type="region of interest" description="Disordered" evidence="3">
    <location>
        <begin position="173"/>
        <end position="201"/>
    </location>
</feature>
<evidence type="ECO:0000256" key="2">
    <source>
        <dbReference type="ARBA" id="ARBA00014649"/>
    </source>
</evidence>
<evidence type="ECO:0000313" key="4">
    <source>
        <dbReference type="EMBL" id="ODV97507.1"/>
    </source>
</evidence>
<evidence type="ECO:0000256" key="3">
    <source>
        <dbReference type="SAM" id="MobiDB-lite"/>
    </source>
</evidence>
<dbReference type="GO" id="GO:0030674">
    <property type="term" value="F:protein-macromolecule adaptor activity"/>
    <property type="evidence" value="ECO:0007669"/>
    <property type="project" value="EnsemblFungi"/>
</dbReference>
<protein>
    <recommendedName>
        <fullName evidence="2">Protein BCP1</fullName>
    </recommendedName>
</protein>
<dbReference type="Proteomes" id="UP000094236">
    <property type="component" value="Unassembled WGS sequence"/>
</dbReference>
<dbReference type="PIRSF" id="PIRSF028983">
    <property type="entry name" value="BCP1"/>
    <property type="match status" value="1"/>
</dbReference>
<dbReference type="OrthoDB" id="27543at2759"/>
<sequence>EIVNVDFDYFNLNPDIDFHSIKNLLRQLFGEDSKEFDLSSLTDLILNNNIGTTVKTDGEQSDPFSVLSVLNLTKELSEGNKNDNKFLKKIVDYVISKTSKKTEFNLMLRKLLLSNDSKKIQTGLIISERLINMPVETVPPMYKMLLEESAKEDDYKDLKYFLVITKVYQLVSPQNPEDEEDENDNGRKSKRSKKSSDVSNQTEMDYFHYEDSILEDNSNYHSYFPYTHKTRESDSRRVFNDYGIEPKLSLILIDKSKLEKSVTEMFEKFPPF</sequence>
<organism evidence="4 5">
    <name type="scientific">Pachysolen tannophilus NRRL Y-2460</name>
    <dbReference type="NCBI Taxonomy" id="669874"/>
    <lineage>
        <taxon>Eukaryota</taxon>
        <taxon>Fungi</taxon>
        <taxon>Dikarya</taxon>
        <taxon>Ascomycota</taxon>
        <taxon>Saccharomycotina</taxon>
        <taxon>Pichiomycetes</taxon>
        <taxon>Pachysolenaceae</taxon>
        <taxon>Pachysolen</taxon>
    </lineage>
</organism>
<gene>
    <name evidence="4" type="ORF">PACTADRAFT_22882</name>
</gene>
<reference evidence="5" key="1">
    <citation type="submission" date="2016-05" db="EMBL/GenBank/DDBJ databases">
        <title>Comparative genomics of biotechnologically important yeasts.</title>
        <authorList>
            <consortium name="DOE Joint Genome Institute"/>
            <person name="Riley R."/>
            <person name="Haridas S."/>
            <person name="Wolfe K.H."/>
            <person name="Lopes M.R."/>
            <person name="Hittinger C.T."/>
            <person name="Goker M."/>
            <person name="Salamov A."/>
            <person name="Wisecaver J."/>
            <person name="Long T.M."/>
            <person name="Aerts A.L."/>
            <person name="Barry K."/>
            <person name="Choi C."/>
            <person name="Clum A."/>
            <person name="Coughlan A.Y."/>
            <person name="Deshpande S."/>
            <person name="Douglass A.P."/>
            <person name="Hanson S.J."/>
            <person name="Klenk H.-P."/>
            <person name="Labutti K."/>
            <person name="Lapidus A."/>
            <person name="Lindquist E."/>
            <person name="Lipzen A."/>
            <person name="Meier-Kolthoff J.P."/>
            <person name="Ohm R.A."/>
            <person name="Otillar R.P."/>
            <person name="Pangilinan J."/>
            <person name="Peng Y."/>
            <person name="Rokas A."/>
            <person name="Rosa C.A."/>
            <person name="Scheuner C."/>
            <person name="Sibirny A.A."/>
            <person name="Slot J.C."/>
            <person name="Stielow J.B."/>
            <person name="Sun H."/>
            <person name="Kurtzman C.P."/>
            <person name="Blackwell M."/>
            <person name="Grigoriev I.V."/>
            <person name="Jeffries T.W."/>
        </authorList>
    </citation>
    <scope>NUCLEOTIDE SEQUENCE [LARGE SCALE GENOMIC DNA]</scope>
    <source>
        <strain evidence="5">NRRL Y-2460</strain>
    </source>
</reference>
<proteinExistence type="inferred from homology"/>
<feature type="non-terminal residue" evidence="4">
    <location>
        <position position="1"/>
    </location>
</feature>
<evidence type="ECO:0000256" key="1">
    <source>
        <dbReference type="ARBA" id="ARBA00006781"/>
    </source>
</evidence>
<accession>A0A1E4U0J4</accession>
<dbReference type="STRING" id="669874.A0A1E4U0J4"/>
<name>A0A1E4U0J4_PACTA</name>
<dbReference type="Pfam" id="PF13862">
    <property type="entry name" value="BCCIP"/>
    <property type="match status" value="1"/>
</dbReference>